<dbReference type="PROSITE" id="PS50931">
    <property type="entry name" value="HTH_LYSR"/>
    <property type="match status" value="1"/>
</dbReference>
<dbReference type="InterPro" id="IPR036390">
    <property type="entry name" value="WH_DNA-bd_sf"/>
</dbReference>
<dbReference type="SUPFAM" id="SSF46785">
    <property type="entry name" value="Winged helix' DNA-binding domain"/>
    <property type="match status" value="1"/>
</dbReference>
<dbReference type="InterPro" id="IPR036388">
    <property type="entry name" value="WH-like_DNA-bd_sf"/>
</dbReference>
<dbReference type="Proteomes" id="UP001596422">
    <property type="component" value="Unassembled WGS sequence"/>
</dbReference>
<comment type="caution">
    <text evidence="6">The sequence shown here is derived from an EMBL/GenBank/DDBJ whole genome shotgun (WGS) entry which is preliminary data.</text>
</comment>
<feature type="domain" description="HTH lysR-type" evidence="5">
    <location>
        <begin position="5"/>
        <end position="48"/>
    </location>
</feature>
<evidence type="ECO:0000259" key="5">
    <source>
        <dbReference type="PROSITE" id="PS50931"/>
    </source>
</evidence>
<dbReference type="InterPro" id="IPR000847">
    <property type="entry name" value="LysR_HTH_N"/>
</dbReference>
<dbReference type="PANTHER" id="PTHR30346:SF0">
    <property type="entry name" value="HCA OPERON TRANSCRIPTIONAL ACTIVATOR HCAR"/>
    <property type="match status" value="1"/>
</dbReference>
<name>A0ABW1ZXT2_9GAMM</name>
<dbReference type="Gene3D" id="1.10.10.10">
    <property type="entry name" value="Winged helix-like DNA-binding domain superfamily/Winged helix DNA-binding domain"/>
    <property type="match status" value="1"/>
</dbReference>
<sequence length="58" mass="6263">MSTAITLRQLEYLVALAETGQVSRAALRCHVSQSSMTIALKNLERSLGRNCSSATPRA</sequence>
<gene>
    <name evidence="6" type="ORF">ACFQDL_07810</name>
</gene>
<evidence type="ECO:0000256" key="3">
    <source>
        <dbReference type="ARBA" id="ARBA00023125"/>
    </source>
</evidence>
<keyword evidence="3" id="KW-0238">DNA-binding</keyword>
<accession>A0ABW1ZXT2</accession>
<dbReference type="Pfam" id="PF00126">
    <property type="entry name" value="HTH_1"/>
    <property type="match status" value="1"/>
</dbReference>
<proteinExistence type="inferred from homology"/>
<keyword evidence="7" id="KW-1185">Reference proteome</keyword>
<evidence type="ECO:0000313" key="6">
    <source>
        <dbReference type="EMBL" id="MFC6670001.1"/>
    </source>
</evidence>
<dbReference type="EMBL" id="JBHSWE010000001">
    <property type="protein sequence ID" value="MFC6670001.1"/>
    <property type="molecule type" value="Genomic_DNA"/>
</dbReference>
<evidence type="ECO:0000256" key="4">
    <source>
        <dbReference type="ARBA" id="ARBA00023163"/>
    </source>
</evidence>
<dbReference type="PANTHER" id="PTHR30346">
    <property type="entry name" value="TRANSCRIPTIONAL DUAL REGULATOR HCAR-RELATED"/>
    <property type="match status" value="1"/>
</dbReference>
<comment type="similarity">
    <text evidence="1">Belongs to the LysR transcriptional regulatory family.</text>
</comment>
<dbReference type="RefSeq" id="WP_379908519.1">
    <property type="nucleotide sequence ID" value="NZ_JBHSWE010000001.1"/>
</dbReference>
<keyword evidence="2" id="KW-0805">Transcription regulation</keyword>
<evidence type="ECO:0000313" key="7">
    <source>
        <dbReference type="Proteomes" id="UP001596422"/>
    </source>
</evidence>
<protein>
    <submittedName>
        <fullName evidence="6">LysR family transcriptional regulator</fullName>
    </submittedName>
</protein>
<evidence type="ECO:0000256" key="1">
    <source>
        <dbReference type="ARBA" id="ARBA00009437"/>
    </source>
</evidence>
<keyword evidence="4" id="KW-0804">Transcription</keyword>
<reference evidence="7" key="1">
    <citation type="journal article" date="2019" name="Int. J. Syst. Evol. Microbiol.">
        <title>The Global Catalogue of Microorganisms (GCM) 10K type strain sequencing project: providing services to taxonomists for standard genome sequencing and annotation.</title>
        <authorList>
            <consortium name="The Broad Institute Genomics Platform"/>
            <consortium name="The Broad Institute Genome Sequencing Center for Infectious Disease"/>
            <person name="Wu L."/>
            <person name="Ma J."/>
        </authorList>
    </citation>
    <scope>NUCLEOTIDE SEQUENCE [LARGE SCALE GENOMIC DNA]</scope>
    <source>
        <strain evidence="7">NBRC 111756</strain>
    </source>
</reference>
<organism evidence="6 7">
    <name type="scientific">Marinobacterium aestuariivivens</name>
    <dbReference type="NCBI Taxonomy" id="1698799"/>
    <lineage>
        <taxon>Bacteria</taxon>
        <taxon>Pseudomonadati</taxon>
        <taxon>Pseudomonadota</taxon>
        <taxon>Gammaproteobacteria</taxon>
        <taxon>Oceanospirillales</taxon>
        <taxon>Oceanospirillaceae</taxon>
        <taxon>Marinobacterium</taxon>
    </lineage>
</organism>
<evidence type="ECO:0000256" key="2">
    <source>
        <dbReference type="ARBA" id="ARBA00023015"/>
    </source>
</evidence>